<organism evidence="1">
    <name type="scientific">Human betaherpesvirus 6</name>
    <dbReference type="NCBI Taxonomy" id="10368"/>
    <lineage>
        <taxon>Viruses</taxon>
        <taxon>Duplodnaviria</taxon>
        <taxon>Heunggongvirae</taxon>
        <taxon>Peploviricota</taxon>
        <taxon>Herviviricetes</taxon>
        <taxon>Herpesvirales</taxon>
        <taxon>Orthoherpesviridae</taxon>
        <taxon>Betaherpesvirinae</taxon>
        <taxon>Roseolovirus</taxon>
    </lineage>
</organism>
<dbReference type="EMBL" id="KY315527">
    <property type="protein sequence ID" value="QFW55207.1"/>
    <property type="molecule type" value="Genomic_DNA"/>
</dbReference>
<name>A0A5P9U436_9BETA</name>
<reference evidence="1" key="1">
    <citation type="journal article" date="2018" name="BMC Genomics">
        <title>Comparative genomic, transcriptomic, and proteomic reannotation of human herpesvirus 6.</title>
        <authorList>
            <person name="Greninger A.L."/>
            <person name="Knudsen G.M."/>
            <person name="Roychoudhury P."/>
            <person name="Hanson D.J."/>
            <person name="Sedlak R.H."/>
            <person name="Xie H."/>
            <person name="Guan J."/>
            <person name="Nguyen T."/>
            <person name="Peddu V."/>
            <person name="Boeckh M."/>
            <person name="Huang M.L."/>
            <person name="Cook L."/>
            <person name="Depledge D.P."/>
            <person name="Zerr D.M."/>
            <person name="Koelle D.M."/>
            <person name="Gantt S."/>
            <person name="Yoshikawa T."/>
            <person name="Caserta M."/>
            <person name="Hill J.A."/>
            <person name="Jerome K.R."/>
        </authorList>
    </citation>
    <scope>NUCLEOTIDE SEQUENCE</scope>
    <source>
        <strain evidence="1">HP8H1</strain>
    </source>
</reference>
<sequence>MCVCVDAWKNFFPGVDEGKSYEATHREKCFLRNGCCILQRKIQVSYVICDWYAFVEYFVSCSIELFFEVVAEKMCVL</sequence>
<evidence type="ECO:0000313" key="1">
    <source>
        <dbReference type="EMBL" id="QFW55207.1"/>
    </source>
</evidence>
<protein>
    <submittedName>
        <fullName evidence="1">Uncharacterized protein</fullName>
    </submittedName>
</protein>
<accession>A0A5P9U436</accession>
<proteinExistence type="predicted"/>